<feature type="signal peptide" evidence="1">
    <location>
        <begin position="1"/>
        <end position="20"/>
    </location>
</feature>
<name>A0ABV9HT07_9FLAO</name>
<gene>
    <name evidence="2" type="ORF">ACFO3O_03720</name>
</gene>
<organism evidence="2 3">
    <name type="scientific">Dokdonia ponticola</name>
    <dbReference type="NCBI Taxonomy" id="2041041"/>
    <lineage>
        <taxon>Bacteria</taxon>
        <taxon>Pseudomonadati</taxon>
        <taxon>Bacteroidota</taxon>
        <taxon>Flavobacteriia</taxon>
        <taxon>Flavobacteriales</taxon>
        <taxon>Flavobacteriaceae</taxon>
        <taxon>Dokdonia</taxon>
    </lineage>
</organism>
<keyword evidence="1" id="KW-0732">Signal</keyword>
<sequence length="303" mass="33560">MKKYIPIICCFVLCIANLYAQQTPLFSDYNYNTIIINPAHTGLNEDSEIAFTNRGLVDAFDGTPKYLSLSVSIPKDYSGFGGGILRDEIGVTTSTHFFASYAYKIFLSQDTNVPRWHNGNPHVLSFGISAGILQYAEDLLDLNITNDINFAQNINTSIPTIGAGFLYNERNFYVGLAAPNIVGDLLSSEKNIELVVPYYAYGGYKLYMGSQQEFLLKPNALVIVSEGSPTQIDMNLFLNYKSKLEAGIGYRTNSLVNMLVGFYLFNNVRINYTYNVALNNSPLGSSQGFSLSYRAGNGYGGRR</sequence>
<protein>
    <submittedName>
        <fullName evidence="2">PorP/SprF family type IX secretion system membrane protein</fullName>
    </submittedName>
</protein>
<dbReference type="InterPro" id="IPR019861">
    <property type="entry name" value="PorP/SprF_Bacteroidetes"/>
</dbReference>
<dbReference type="NCBIfam" id="TIGR03519">
    <property type="entry name" value="T9SS_PorP_fam"/>
    <property type="match status" value="1"/>
</dbReference>
<keyword evidence="3" id="KW-1185">Reference proteome</keyword>
<dbReference type="Proteomes" id="UP001596043">
    <property type="component" value="Unassembled WGS sequence"/>
</dbReference>
<evidence type="ECO:0000313" key="3">
    <source>
        <dbReference type="Proteomes" id="UP001596043"/>
    </source>
</evidence>
<evidence type="ECO:0000313" key="2">
    <source>
        <dbReference type="EMBL" id="MFC4632998.1"/>
    </source>
</evidence>
<feature type="chain" id="PRO_5046595672" evidence="1">
    <location>
        <begin position="21"/>
        <end position="303"/>
    </location>
</feature>
<dbReference type="RefSeq" id="WP_379977157.1">
    <property type="nucleotide sequence ID" value="NZ_JBHSFV010000001.1"/>
</dbReference>
<proteinExistence type="predicted"/>
<dbReference type="Pfam" id="PF11751">
    <property type="entry name" value="PorP_SprF"/>
    <property type="match status" value="1"/>
</dbReference>
<reference evidence="3" key="1">
    <citation type="journal article" date="2019" name="Int. J. Syst. Evol. Microbiol.">
        <title>The Global Catalogue of Microorganisms (GCM) 10K type strain sequencing project: providing services to taxonomists for standard genome sequencing and annotation.</title>
        <authorList>
            <consortium name="The Broad Institute Genomics Platform"/>
            <consortium name="The Broad Institute Genome Sequencing Center for Infectious Disease"/>
            <person name="Wu L."/>
            <person name="Ma J."/>
        </authorList>
    </citation>
    <scope>NUCLEOTIDE SEQUENCE [LARGE SCALE GENOMIC DNA]</scope>
    <source>
        <strain evidence="3">YJ-61-S</strain>
    </source>
</reference>
<comment type="caution">
    <text evidence="2">The sequence shown here is derived from an EMBL/GenBank/DDBJ whole genome shotgun (WGS) entry which is preliminary data.</text>
</comment>
<accession>A0ABV9HT07</accession>
<evidence type="ECO:0000256" key="1">
    <source>
        <dbReference type="SAM" id="SignalP"/>
    </source>
</evidence>
<dbReference type="EMBL" id="JBHSFV010000001">
    <property type="protein sequence ID" value="MFC4632998.1"/>
    <property type="molecule type" value="Genomic_DNA"/>
</dbReference>